<comment type="caution">
    <text evidence="2">The sequence shown here is derived from an EMBL/GenBank/DDBJ whole genome shotgun (WGS) entry which is preliminary data.</text>
</comment>
<evidence type="ECO:0000313" key="3">
    <source>
        <dbReference type="EMBL" id="CAF3891827.1"/>
    </source>
</evidence>
<reference evidence="2" key="1">
    <citation type="submission" date="2021-02" db="EMBL/GenBank/DDBJ databases">
        <authorList>
            <person name="Nowell W R."/>
        </authorList>
    </citation>
    <scope>NUCLEOTIDE SEQUENCE</scope>
</reference>
<dbReference type="PANTHER" id="PTHR24114">
    <property type="entry name" value="LEUCINE RICH REPEAT FAMILY PROTEIN"/>
    <property type="match status" value="1"/>
</dbReference>
<dbReference type="SMART" id="SM00368">
    <property type="entry name" value="LRR_RI"/>
    <property type="match status" value="7"/>
</dbReference>
<evidence type="ECO:0000313" key="4">
    <source>
        <dbReference type="Proteomes" id="UP000663845"/>
    </source>
</evidence>
<dbReference type="InterPro" id="IPR001611">
    <property type="entry name" value="Leu-rich_rpt"/>
</dbReference>
<dbReference type="Gene3D" id="3.80.10.10">
    <property type="entry name" value="Ribonuclease Inhibitor"/>
    <property type="match status" value="1"/>
</dbReference>
<dbReference type="AlphaFoldDB" id="A0A814UWF1"/>
<dbReference type="InterPro" id="IPR032675">
    <property type="entry name" value="LRR_dom_sf"/>
</dbReference>
<organism evidence="2 4">
    <name type="scientific">Adineta steineri</name>
    <dbReference type="NCBI Taxonomy" id="433720"/>
    <lineage>
        <taxon>Eukaryota</taxon>
        <taxon>Metazoa</taxon>
        <taxon>Spiralia</taxon>
        <taxon>Gnathifera</taxon>
        <taxon>Rotifera</taxon>
        <taxon>Eurotatoria</taxon>
        <taxon>Bdelloidea</taxon>
        <taxon>Adinetida</taxon>
        <taxon>Adinetidae</taxon>
        <taxon>Adineta</taxon>
    </lineage>
</organism>
<dbReference type="Proteomes" id="UP000663844">
    <property type="component" value="Unassembled WGS sequence"/>
</dbReference>
<proteinExistence type="predicted"/>
<dbReference type="SUPFAM" id="SSF52047">
    <property type="entry name" value="RNI-like"/>
    <property type="match status" value="1"/>
</dbReference>
<accession>A0A814UWF1</accession>
<dbReference type="Pfam" id="PF13516">
    <property type="entry name" value="LRR_6"/>
    <property type="match status" value="4"/>
</dbReference>
<evidence type="ECO:0000313" key="2">
    <source>
        <dbReference type="EMBL" id="CAF1180985.1"/>
    </source>
</evidence>
<dbReference type="EMBL" id="CAJNOG010000334">
    <property type="protein sequence ID" value="CAF1180985.1"/>
    <property type="molecule type" value="Genomic_DNA"/>
</dbReference>
<feature type="compositionally biased region" description="Low complexity" evidence="1">
    <location>
        <begin position="38"/>
        <end position="49"/>
    </location>
</feature>
<name>A0A814UWF1_9BILA</name>
<evidence type="ECO:0000256" key="1">
    <source>
        <dbReference type="SAM" id="MobiDB-lite"/>
    </source>
</evidence>
<dbReference type="Proteomes" id="UP000663845">
    <property type="component" value="Unassembled WGS sequence"/>
</dbReference>
<sequence>MPVKSQQRRQTDQVRTNIIAGTTPKTTPPTRKRDVALSKSNSSETRTSSCLSIPIENNSKESRHHKPMKIITEVDETNIDEILNLSDLSRVPTTFLTEIRQDKVYGTILKEIQKKLPPQPPITLLEQEQQKSLPSHQLNDDIFLDYDTNNTNDILSSASSEDPTSSQDGYDTDIESEIIISSDHDITGRAQYHELCVQSKIVPCSYFMAHIQDKEMILRHHQFNTDDIRAIAKALSSNISIERLFLDGNYLQQPAATYLSEMIVANEFITELSLADNRLGGGAGGVGTIEICKMLTLNRNLKKINLSGNQFNDLDANLLIEAFEHNKTLRELNLSHNCFGEECGKILGAFISGNESLEAIDLSWNKIRGRSAIDVAHGIKENVRLKRCNLEMNGFGPDGGQILADCIQQNAALEEFNISSNRLNTPNAFTIAKALLANDSLQVLKIADNQINSDGALAIFLCVKTNESSIIREVDFSHTVVTQEVLDTCEDIVRLKDGKFQYRTGKVTPKILQPNSISECYIPTDEQVLNKLRSKAANAKQHAP</sequence>
<dbReference type="EMBL" id="CAJOAZ010002080">
    <property type="protein sequence ID" value="CAF3891827.1"/>
    <property type="molecule type" value="Genomic_DNA"/>
</dbReference>
<dbReference type="PANTHER" id="PTHR24114:SF50">
    <property type="entry name" value="RNI-LIKE PROTEIN"/>
    <property type="match status" value="1"/>
</dbReference>
<dbReference type="InterPro" id="IPR052394">
    <property type="entry name" value="LRR-containing"/>
</dbReference>
<feature type="region of interest" description="Disordered" evidence="1">
    <location>
        <begin position="1"/>
        <end position="49"/>
    </location>
</feature>
<protein>
    <submittedName>
        <fullName evidence="2">Uncharacterized protein</fullName>
    </submittedName>
</protein>
<gene>
    <name evidence="2" type="ORF">JYZ213_LOCUS25779</name>
    <name evidence="3" type="ORF">OXD698_LOCUS23459</name>
</gene>